<keyword evidence="4" id="KW-1185">Reference proteome</keyword>
<accession>A0A7I8KFP1</accession>
<dbReference type="GO" id="GO:0048731">
    <property type="term" value="P:system development"/>
    <property type="evidence" value="ECO:0007669"/>
    <property type="project" value="UniProtKB-ARBA"/>
</dbReference>
<dbReference type="Proteomes" id="UP000663760">
    <property type="component" value="Chromosome 5"/>
</dbReference>
<evidence type="ECO:0000313" key="3">
    <source>
        <dbReference type="EMBL" id="CAA7396096.1"/>
    </source>
</evidence>
<dbReference type="GO" id="GO:0009451">
    <property type="term" value="P:RNA modification"/>
    <property type="evidence" value="ECO:0007669"/>
    <property type="project" value="InterPro"/>
</dbReference>
<feature type="repeat" description="PPR" evidence="2">
    <location>
        <begin position="276"/>
        <end position="310"/>
    </location>
</feature>
<evidence type="ECO:0000313" key="4">
    <source>
        <dbReference type="Proteomes" id="UP000663760"/>
    </source>
</evidence>
<feature type="repeat" description="PPR" evidence="2">
    <location>
        <begin position="338"/>
        <end position="368"/>
    </location>
</feature>
<reference evidence="3" key="1">
    <citation type="submission" date="2020-02" db="EMBL/GenBank/DDBJ databases">
        <authorList>
            <person name="Scholz U."/>
            <person name="Mascher M."/>
            <person name="Fiebig A."/>
        </authorList>
    </citation>
    <scope>NUCLEOTIDE SEQUENCE</scope>
</reference>
<feature type="repeat" description="PPR" evidence="2">
    <location>
        <begin position="470"/>
        <end position="500"/>
    </location>
</feature>
<protein>
    <submittedName>
        <fullName evidence="3">Uncharacterized protein</fullName>
    </submittedName>
</protein>
<dbReference type="AlphaFoldDB" id="A0A7I8KFP1"/>
<dbReference type="InterPro" id="IPR002885">
    <property type="entry name" value="PPR_rpt"/>
</dbReference>
<feature type="repeat" description="PPR" evidence="2">
    <location>
        <begin position="232"/>
        <end position="262"/>
    </location>
</feature>
<dbReference type="FunFam" id="1.25.40.10:FF:000125">
    <property type="entry name" value="Pentatricopeptide repeat-containing protein"/>
    <property type="match status" value="1"/>
</dbReference>
<keyword evidence="1" id="KW-0677">Repeat</keyword>
<feature type="repeat" description="PPR" evidence="2">
    <location>
        <begin position="108"/>
        <end position="138"/>
    </location>
</feature>
<dbReference type="Pfam" id="PF20431">
    <property type="entry name" value="E_motif"/>
    <property type="match status" value="1"/>
</dbReference>
<dbReference type="Pfam" id="PF13041">
    <property type="entry name" value="PPR_2"/>
    <property type="match status" value="2"/>
</dbReference>
<dbReference type="SUPFAM" id="SSF48452">
    <property type="entry name" value="TPR-like"/>
    <property type="match status" value="1"/>
</dbReference>
<feature type="repeat" description="PPR" evidence="2">
    <location>
        <begin position="504"/>
        <end position="539"/>
    </location>
</feature>
<dbReference type="PANTHER" id="PTHR47926:SF468">
    <property type="entry name" value="PENTATRICOPEPTIDE REPEAT-CONTAINING PROTEIN"/>
    <property type="match status" value="1"/>
</dbReference>
<dbReference type="EMBL" id="LR746268">
    <property type="protein sequence ID" value="CAA7396096.1"/>
    <property type="molecule type" value="Genomic_DNA"/>
</dbReference>
<dbReference type="NCBIfam" id="TIGR00756">
    <property type="entry name" value="PPR"/>
    <property type="match status" value="11"/>
</dbReference>
<dbReference type="GO" id="GO:0003723">
    <property type="term" value="F:RNA binding"/>
    <property type="evidence" value="ECO:0007669"/>
    <property type="project" value="InterPro"/>
</dbReference>
<dbReference type="InterPro" id="IPR046848">
    <property type="entry name" value="E_motif"/>
</dbReference>
<dbReference type="Gene3D" id="1.25.40.10">
    <property type="entry name" value="Tetratricopeptide repeat domain"/>
    <property type="match status" value="5"/>
</dbReference>
<dbReference type="InterPro" id="IPR046960">
    <property type="entry name" value="PPR_At4g14850-like_plant"/>
</dbReference>
<evidence type="ECO:0000256" key="1">
    <source>
        <dbReference type="ARBA" id="ARBA00022737"/>
    </source>
</evidence>
<name>A0A7I8KFP1_SPIIN</name>
<dbReference type="PROSITE" id="PS51375">
    <property type="entry name" value="PPR"/>
    <property type="match status" value="9"/>
</dbReference>
<gene>
    <name evidence="3" type="ORF">SI8410_05006759</name>
</gene>
<feature type="repeat" description="PPR" evidence="2">
    <location>
        <begin position="369"/>
        <end position="403"/>
    </location>
</feature>
<dbReference type="InterPro" id="IPR011990">
    <property type="entry name" value="TPR-like_helical_dom_sf"/>
</dbReference>
<dbReference type="FunFam" id="1.25.40.10:FF:000344">
    <property type="entry name" value="Pentatricopeptide repeat-containing protein"/>
    <property type="match status" value="1"/>
</dbReference>
<dbReference type="OrthoDB" id="185373at2759"/>
<dbReference type="FunFam" id="1.25.40.10:FF:000280">
    <property type="entry name" value="Pentatricopeptide repeat-containing protein"/>
    <property type="match status" value="1"/>
</dbReference>
<sequence length="697" mass="77362">MILLRRAERSTRYLFLERSSRAQPVSTCSSDSAASEGAASDEVDSFFRQQNSALARLLHLRGLQHGWRLFGELRRRNVVTWNTMLAAHVHHREIVRARELFDGMPRRDVVSWNTMLLGYSLTGQIENARHLFDRMPERDTFSWNIMISGYGRCGWIIDAVHLFEKMPVKNVVSWNAVVTGLLANGEVDWAMEMWSKMPIRDSATLSTVVSGLARNGMLEAAERHLLKADEGDVDAYNTLVAAFGRVGRVDDARRLFEMIPSGCRDGKGSANGFQRNVVSWNSMIMGYVKAGGIRSARRLFDEMPERDRFSWNTMIAGYVQSQELDEAAALLQQMPEPDERTWNLMISGFARSGDVERAQRCFERMPHRSAISWNTIIAGYERVGEYRAAMSLFSRMLASGVAPDGHTLSSALGACAGLASLRQGAQVHQLVTKRVAVDTPINNALVTMYSRCGSLTDARRTFDSMTTRKDVVSWNAIISGYAQHGHAEEALRLFSRMEEEVRPTHITFISVLHACCHGGLVEEGRQCFDSMARDHGIDPRVEHYAALVDLLGRHGRLEEAMGIVGGMPVPPDRTVWGALLGACRVHRNDELARIAMAALAAVDPAGSAPYVLLCNMHAGVGRWAEAAEVREAMEQQGIRKQAGYSWIELQSGLHVFAAGDKSHPLALEILATADSCSRAIRDETHAGDLPCIQPHSS</sequence>
<dbReference type="Pfam" id="PF12854">
    <property type="entry name" value="PPR_1"/>
    <property type="match status" value="1"/>
</dbReference>
<organism evidence="3 4">
    <name type="scientific">Spirodela intermedia</name>
    <name type="common">Intermediate duckweed</name>
    <dbReference type="NCBI Taxonomy" id="51605"/>
    <lineage>
        <taxon>Eukaryota</taxon>
        <taxon>Viridiplantae</taxon>
        <taxon>Streptophyta</taxon>
        <taxon>Embryophyta</taxon>
        <taxon>Tracheophyta</taxon>
        <taxon>Spermatophyta</taxon>
        <taxon>Magnoliopsida</taxon>
        <taxon>Liliopsida</taxon>
        <taxon>Araceae</taxon>
        <taxon>Lemnoideae</taxon>
        <taxon>Spirodela</taxon>
    </lineage>
</organism>
<dbReference type="PANTHER" id="PTHR47926">
    <property type="entry name" value="PENTATRICOPEPTIDE REPEAT-CONTAINING PROTEIN"/>
    <property type="match status" value="1"/>
</dbReference>
<dbReference type="Pfam" id="PF01535">
    <property type="entry name" value="PPR"/>
    <property type="match status" value="10"/>
</dbReference>
<proteinExistence type="predicted"/>
<feature type="repeat" description="PPR" evidence="2">
    <location>
        <begin position="139"/>
        <end position="173"/>
    </location>
</feature>
<evidence type="ECO:0000256" key="2">
    <source>
        <dbReference type="PROSITE-ProRule" id="PRU00708"/>
    </source>
</evidence>
<feature type="repeat" description="PPR" evidence="2">
    <location>
        <begin position="77"/>
        <end position="107"/>
    </location>
</feature>